<evidence type="ECO:0000313" key="9">
    <source>
        <dbReference type="EMBL" id="CAH1788167.1"/>
    </source>
</evidence>
<evidence type="ECO:0000256" key="3">
    <source>
        <dbReference type="ARBA" id="ARBA00022737"/>
    </source>
</evidence>
<feature type="compositionally biased region" description="Polar residues" evidence="7">
    <location>
        <begin position="225"/>
        <end position="238"/>
    </location>
</feature>
<keyword evidence="4" id="KW-0863">Zinc-finger</keyword>
<dbReference type="PROSITE" id="PS00028">
    <property type="entry name" value="ZINC_FINGER_C2H2_1"/>
    <property type="match status" value="1"/>
</dbReference>
<gene>
    <name evidence="9" type="ORF">OFUS_LOCUS13753</name>
</gene>
<feature type="compositionally biased region" description="Basic and acidic residues" evidence="7">
    <location>
        <begin position="210"/>
        <end position="222"/>
    </location>
</feature>
<proteinExistence type="predicted"/>
<dbReference type="GO" id="GO:0005634">
    <property type="term" value="C:nucleus"/>
    <property type="evidence" value="ECO:0007669"/>
    <property type="project" value="UniProtKB-SubCell"/>
</dbReference>
<keyword evidence="3" id="KW-0677">Repeat</keyword>
<evidence type="ECO:0000256" key="2">
    <source>
        <dbReference type="ARBA" id="ARBA00022723"/>
    </source>
</evidence>
<feature type="domain" description="C2H2-type" evidence="8">
    <location>
        <begin position="312"/>
        <end position="333"/>
    </location>
</feature>
<evidence type="ECO:0000313" key="10">
    <source>
        <dbReference type="Proteomes" id="UP000749559"/>
    </source>
</evidence>
<accession>A0A8S4P138</accession>
<keyword evidence="5" id="KW-0862">Zinc</keyword>
<dbReference type="InterPro" id="IPR013087">
    <property type="entry name" value="Znf_C2H2_type"/>
</dbReference>
<keyword evidence="10" id="KW-1185">Reference proteome</keyword>
<dbReference type="Proteomes" id="UP000749559">
    <property type="component" value="Unassembled WGS sequence"/>
</dbReference>
<evidence type="ECO:0000256" key="7">
    <source>
        <dbReference type="SAM" id="MobiDB-lite"/>
    </source>
</evidence>
<evidence type="ECO:0000256" key="6">
    <source>
        <dbReference type="ARBA" id="ARBA00023242"/>
    </source>
</evidence>
<evidence type="ECO:0000256" key="1">
    <source>
        <dbReference type="ARBA" id="ARBA00004123"/>
    </source>
</evidence>
<sequence>MADDDPISKLHEGKGKCKTFGLNFMFPLSLYDEIQTLENEGPVRSFNCEDRFGAMETVITLSRRNDMIVMSVQGHNMYMLQEKYHVVIDNIVADDSKRDVSEDTLTWKTLGGPVEDELFNWKTINELTLGMKSADPSDTLKNLKYPGFTPRRSGRVRQPKRKVDDLVESLMSRNAKTVKYDPNYMETPSDMVDNRGPDSEKLVHDFNEEVDLPHDTDVKPELNDSVGTESANGLQASAKQGCGRSRKGEPKKAKLKTKPKPKAKPLKVKSNTTGEIKTDIPESDLTILEVKPTVDLPPIEDIVSYDKRMVSCKYCDKTFAKGYLIYVHLSVQHPELNKDEIKVYKTELGTDKCKYCGEMKNSLHIERHEKRCAKLAHGQEKTRVSKTVQCKICLKMKANYCTLYAHVRDQHRTHEDCAAYKKELHPMLKGTCEKCGKECINMLIHRKDGCGDQTIPCELCSKMVSKKHIVDHMKRIHPDMYRHNNGKPIESFHYKIYKNQCTQCQRKCKSHKQLEDHKKVCPGMVGTSVLPETVARQKRGQSGKSNTEVSQQATYIEYKTSLGEGAQTMQVPVMIESEGDAMREMYKGSTATYYTFPNLQSMLNLGDQAKLKSTEQQHLAVLSNKPDGQELVNYVNITGDGHTFVREDSIQNETPDVQHVQTVSTTIPPMGTQHEQEVKYMNNPKEGEPFIPYGVTGNTNDYTSSQTIIYEDVQDRPITNPQSATTGFHDNTRQIIYPQSQSVPISYPSLSTTDTSQLYPGTNKPVYTVPDQRLTSGTGTQISQVSNQQIGMPMPAANTCNPSTSFLSALNNATPTYGPMTTRTVTQTLEETFNTNPNA</sequence>
<dbReference type="InterPro" id="IPR050888">
    <property type="entry name" value="ZnF_C2H2-type_TF"/>
</dbReference>
<reference evidence="9" key="1">
    <citation type="submission" date="2022-03" db="EMBL/GenBank/DDBJ databases">
        <authorList>
            <person name="Martin C."/>
        </authorList>
    </citation>
    <scope>NUCLEOTIDE SEQUENCE</scope>
</reference>
<comment type="caution">
    <text evidence="9">The sequence shown here is derived from an EMBL/GenBank/DDBJ whole genome shotgun (WGS) entry which is preliminary data.</text>
</comment>
<comment type="subcellular location">
    <subcellularLocation>
        <location evidence="1">Nucleus</location>
    </subcellularLocation>
</comment>
<feature type="region of interest" description="Disordered" evidence="7">
    <location>
        <begin position="210"/>
        <end position="270"/>
    </location>
</feature>
<evidence type="ECO:0000259" key="8">
    <source>
        <dbReference type="PROSITE" id="PS00028"/>
    </source>
</evidence>
<dbReference type="GO" id="GO:0008270">
    <property type="term" value="F:zinc ion binding"/>
    <property type="evidence" value="ECO:0007669"/>
    <property type="project" value="UniProtKB-KW"/>
</dbReference>
<dbReference type="SMART" id="SM00355">
    <property type="entry name" value="ZnF_C2H2"/>
    <property type="match status" value="4"/>
</dbReference>
<dbReference type="EMBL" id="CAIIXF020000007">
    <property type="protein sequence ID" value="CAH1788167.1"/>
    <property type="molecule type" value="Genomic_DNA"/>
</dbReference>
<keyword evidence="6" id="KW-0539">Nucleus</keyword>
<keyword evidence="2" id="KW-0479">Metal-binding</keyword>
<evidence type="ECO:0000256" key="4">
    <source>
        <dbReference type="ARBA" id="ARBA00022771"/>
    </source>
</evidence>
<protein>
    <recommendedName>
        <fullName evidence="8">C2H2-type domain-containing protein</fullName>
    </recommendedName>
</protein>
<name>A0A8S4P138_OWEFU</name>
<evidence type="ECO:0000256" key="5">
    <source>
        <dbReference type="ARBA" id="ARBA00022833"/>
    </source>
</evidence>
<feature type="compositionally biased region" description="Basic residues" evidence="7">
    <location>
        <begin position="253"/>
        <end position="267"/>
    </location>
</feature>
<organism evidence="9 10">
    <name type="scientific">Owenia fusiformis</name>
    <name type="common">Polychaete worm</name>
    <dbReference type="NCBI Taxonomy" id="6347"/>
    <lineage>
        <taxon>Eukaryota</taxon>
        <taxon>Metazoa</taxon>
        <taxon>Spiralia</taxon>
        <taxon>Lophotrochozoa</taxon>
        <taxon>Annelida</taxon>
        <taxon>Polychaeta</taxon>
        <taxon>Sedentaria</taxon>
        <taxon>Canalipalpata</taxon>
        <taxon>Sabellida</taxon>
        <taxon>Oweniida</taxon>
        <taxon>Oweniidae</taxon>
        <taxon>Owenia</taxon>
    </lineage>
</organism>
<feature type="region of interest" description="Disordered" evidence="7">
    <location>
        <begin position="181"/>
        <end position="200"/>
    </location>
</feature>
<dbReference type="PANTHER" id="PTHR24406">
    <property type="entry name" value="TRANSCRIPTIONAL REPRESSOR CTCFL-RELATED"/>
    <property type="match status" value="1"/>
</dbReference>
<dbReference type="AlphaFoldDB" id="A0A8S4P138"/>